<dbReference type="Proteomes" id="UP001206925">
    <property type="component" value="Unassembled WGS sequence"/>
</dbReference>
<keyword evidence="5" id="KW-1185">Reference proteome</keyword>
<feature type="domain" description="Beta-ketoacyl synthase-like N-terminal" evidence="3">
    <location>
        <begin position="3"/>
        <end position="48"/>
    </location>
</feature>
<name>A0AAD5BTJ8_AMBAR</name>
<dbReference type="InterPro" id="IPR000794">
    <property type="entry name" value="Beta-ketoacyl_synthase"/>
</dbReference>
<dbReference type="GO" id="GO:0006633">
    <property type="term" value="P:fatty acid biosynthetic process"/>
    <property type="evidence" value="ECO:0007669"/>
    <property type="project" value="TreeGrafter"/>
</dbReference>
<dbReference type="EC" id="2.3.1.41" evidence="1"/>
<evidence type="ECO:0000259" key="3">
    <source>
        <dbReference type="Pfam" id="PF00109"/>
    </source>
</evidence>
<feature type="non-terminal residue" evidence="4">
    <location>
        <position position="1"/>
    </location>
</feature>
<reference evidence="4" key="1">
    <citation type="submission" date="2022-06" db="EMBL/GenBank/DDBJ databases">
        <title>Uncovering the hologenomic basis of an extraordinary plant invasion.</title>
        <authorList>
            <person name="Bieker V.C."/>
            <person name="Martin M.D."/>
            <person name="Gilbert T."/>
            <person name="Hodgins K."/>
            <person name="Battlay P."/>
            <person name="Petersen B."/>
            <person name="Wilson J."/>
        </authorList>
    </citation>
    <scope>NUCLEOTIDE SEQUENCE</scope>
    <source>
        <strain evidence="4">AA19_3_7</strain>
        <tissue evidence="4">Leaf</tissue>
    </source>
</reference>
<dbReference type="EMBL" id="JAMZMK010011261">
    <property type="protein sequence ID" value="KAI7728166.1"/>
    <property type="molecule type" value="Genomic_DNA"/>
</dbReference>
<dbReference type="Gene3D" id="3.40.47.10">
    <property type="match status" value="1"/>
</dbReference>
<evidence type="ECO:0000313" key="4">
    <source>
        <dbReference type="EMBL" id="KAI7728166.1"/>
    </source>
</evidence>
<keyword evidence="2" id="KW-0808">Transferase</keyword>
<evidence type="ECO:0000256" key="2">
    <source>
        <dbReference type="ARBA" id="ARBA00022679"/>
    </source>
</evidence>
<accession>A0AAD5BTJ8</accession>
<feature type="non-terminal residue" evidence="4">
    <location>
        <position position="77"/>
    </location>
</feature>
<comment type="caution">
    <text evidence="4">The sequence shown here is derived from an EMBL/GenBank/DDBJ whole genome shotgun (WGS) entry which is preliminary data.</text>
</comment>
<dbReference type="GO" id="GO:0005739">
    <property type="term" value="C:mitochondrion"/>
    <property type="evidence" value="ECO:0007669"/>
    <property type="project" value="TreeGrafter"/>
</dbReference>
<proteinExistence type="predicted"/>
<dbReference type="PANTHER" id="PTHR11712:SF350">
    <property type="entry name" value="BETA-KETOACYL-[ACYL-CARRIER-PROTEIN] SYNTHASE I"/>
    <property type="match status" value="1"/>
</dbReference>
<protein>
    <recommendedName>
        <fullName evidence="1">beta-ketoacyl-[acyl-carrier-protein] synthase I</fullName>
        <ecNumber evidence="1">2.3.1.41</ecNumber>
    </recommendedName>
</protein>
<organism evidence="4 5">
    <name type="scientific">Ambrosia artemisiifolia</name>
    <name type="common">Common ragweed</name>
    <dbReference type="NCBI Taxonomy" id="4212"/>
    <lineage>
        <taxon>Eukaryota</taxon>
        <taxon>Viridiplantae</taxon>
        <taxon>Streptophyta</taxon>
        <taxon>Embryophyta</taxon>
        <taxon>Tracheophyta</taxon>
        <taxon>Spermatophyta</taxon>
        <taxon>Magnoliopsida</taxon>
        <taxon>eudicotyledons</taxon>
        <taxon>Gunneridae</taxon>
        <taxon>Pentapetalae</taxon>
        <taxon>asterids</taxon>
        <taxon>campanulids</taxon>
        <taxon>Asterales</taxon>
        <taxon>Asteraceae</taxon>
        <taxon>Asteroideae</taxon>
        <taxon>Heliantheae alliance</taxon>
        <taxon>Heliantheae</taxon>
        <taxon>Ambrosia</taxon>
    </lineage>
</organism>
<dbReference type="Pfam" id="PF00109">
    <property type="entry name" value="ketoacyl-synt"/>
    <property type="match status" value="1"/>
</dbReference>
<dbReference type="InterPro" id="IPR016039">
    <property type="entry name" value="Thiolase-like"/>
</dbReference>
<dbReference type="GO" id="GO:0009570">
    <property type="term" value="C:chloroplast stroma"/>
    <property type="evidence" value="ECO:0007669"/>
    <property type="project" value="TreeGrafter"/>
</dbReference>
<evidence type="ECO:0000256" key="1">
    <source>
        <dbReference type="ARBA" id="ARBA00013191"/>
    </source>
</evidence>
<dbReference type="SUPFAM" id="SSF53901">
    <property type="entry name" value="Thiolase-like"/>
    <property type="match status" value="1"/>
</dbReference>
<dbReference type="PANTHER" id="PTHR11712">
    <property type="entry name" value="POLYKETIDE SYNTHASE-RELATED"/>
    <property type="match status" value="1"/>
</dbReference>
<gene>
    <name evidence="4" type="ORF">M8C21_013182</name>
</gene>
<dbReference type="AlphaFoldDB" id="A0AAD5BTJ8"/>
<dbReference type="GO" id="GO:0004315">
    <property type="term" value="F:3-oxoacyl-[acyl-carrier-protein] synthase activity"/>
    <property type="evidence" value="ECO:0007669"/>
    <property type="project" value="UniProtKB-EC"/>
</dbReference>
<sequence length="77" mass="8360">LGGFVACTSLSQRNEDPTKASRPWDVSRDGFVMGEGAGVLLLEELEHAKARGAKIYAEFMGGSFTCDAYHMTEPHPD</sequence>
<evidence type="ECO:0000313" key="5">
    <source>
        <dbReference type="Proteomes" id="UP001206925"/>
    </source>
</evidence>
<dbReference type="InterPro" id="IPR014030">
    <property type="entry name" value="Ketoacyl_synth_N"/>
</dbReference>